<evidence type="ECO:0000313" key="4">
    <source>
        <dbReference type="Proteomes" id="UP001224775"/>
    </source>
</evidence>
<feature type="transmembrane region" description="Helical" evidence="1">
    <location>
        <begin position="288"/>
        <end position="310"/>
    </location>
</feature>
<proteinExistence type="predicted"/>
<dbReference type="InterPro" id="IPR014729">
    <property type="entry name" value="Rossmann-like_a/b/a_fold"/>
</dbReference>
<name>A0AAD8YKL7_9STRA</name>
<dbReference type="EMBL" id="JATAAI010000001">
    <property type="protein sequence ID" value="KAK1748329.1"/>
    <property type="molecule type" value="Genomic_DNA"/>
</dbReference>
<sequence>MMTWPTGTILEEDELLSNLDDYASSLQVDAILVLGGGVPSSPKDPPTYVKNRCDVVAKLIHAVQERTTTNNGVHHPSVVCLSAGTAHLPQYITPHNGLPLWESTASAAYLMQHPTYPIPEKYMFVETTSYDTISNAFFTRSTFTDINGWKKIIVVTNEFHIHRTKAIFDWIFSVPNTENGSSPNYELFYLSCNNVGLSNEAVEARRSHEQRGETNVLENLAKQYTTLKSVLGFLTTNHDFYAANKLVRQSMGDGNDEKRSGNLLKLSYGQKQSADSSSGSSLIQDGKIVVSLDGFVFFCLILMGLFFSIMKRRYEHDKEN</sequence>
<keyword evidence="1" id="KW-0812">Transmembrane</keyword>
<dbReference type="Proteomes" id="UP001224775">
    <property type="component" value="Unassembled WGS sequence"/>
</dbReference>
<keyword evidence="4" id="KW-1185">Reference proteome</keyword>
<keyword evidence="1" id="KW-1133">Transmembrane helix</keyword>
<dbReference type="PANTHER" id="PTHR30336:SF20">
    <property type="entry name" value="DUF218 DOMAIN-CONTAINING PROTEIN"/>
    <property type="match status" value="1"/>
</dbReference>
<accession>A0AAD8YKL7</accession>
<comment type="caution">
    <text evidence="3">The sequence shown here is derived from an EMBL/GenBank/DDBJ whole genome shotgun (WGS) entry which is preliminary data.</text>
</comment>
<reference evidence="3" key="1">
    <citation type="submission" date="2023-06" db="EMBL/GenBank/DDBJ databases">
        <title>Survivors Of The Sea: Transcriptome response of Skeletonema marinoi to long-term dormancy.</title>
        <authorList>
            <person name="Pinder M.I.M."/>
            <person name="Kourtchenko O."/>
            <person name="Robertson E.K."/>
            <person name="Larsson T."/>
            <person name="Maumus F."/>
            <person name="Osuna-Cruz C.M."/>
            <person name="Vancaester E."/>
            <person name="Stenow R."/>
            <person name="Vandepoele K."/>
            <person name="Ploug H."/>
            <person name="Bruchert V."/>
            <person name="Godhe A."/>
            <person name="Topel M."/>
        </authorList>
    </citation>
    <scope>NUCLEOTIDE SEQUENCE</scope>
    <source>
        <strain evidence="3">R05AC</strain>
    </source>
</reference>
<gene>
    <name evidence="3" type="ORF">QTG54_000268</name>
</gene>
<feature type="domain" description="DUF218" evidence="2">
    <location>
        <begin position="29"/>
        <end position="171"/>
    </location>
</feature>
<evidence type="ECO:0000313" key="3">
    <source>
        <dbReference type="EMBL" id="KAK1748329.1"/>
    </source>
</evidence>
<evidence type="ECO:0000256" key="1">
    <source>
        <dbReference type="SAM" id="Phobius"/>
    </source>
</evidence>
<protein>
    <submittedName>
        <fullName evidence="3">YdcF family protein</fullName>
    </submittedName>
</protein>
<dbReference type="Pfam" id="PF02698">
    <property type="entry name" value="DUF218"/>
    <property type="match status" value="1"/>
</dbReference>
<dbReference type="CDD" id="cd06259">
    <property type="entry name" value="YdcF-like"/>
    <property type="match status" value="1"/>
</dbReference>
<keyword evidence="1" id="KW-0472">Membrane</keyword>
<dbReference type="AlphaFoldDB" id="A0AAD8YKL7"/>
<organism evidence="3 4">
    <name type="scientific">Skeletonema marinoi</name>
    <dbReference type="NCBI Taxonomy" id="267567"/>
    <lineage>
        <taxon>Eukaryota</taxon>
        <taxon>Sar</taxon>
        <taxon>Stramenopiles</taxon>
        <taxon>Ochrophyta</taxon>
        <taxon>Bacillariophyta</taxon>
        <taxon>Coscinodiscophyceae</taxon>
        <taxon>Thalassiosirophycidae</taxon>
        <taxon>Thalassiosirales</taxon>
        <taxon>Skeletonemataceae</taxon>
        <taxon>Skeletonema</taxon>
        <taxon>Skeletonema marinoi-dohrnii complex</taxon>
    </lineage>
</organism>
<dbReference type="InterPro" id="IPR051599">
    <property type="entry name" value="Cell_Envelope_Assoc"/>
</dbReference>
<dbReference type="PANTHER" id="PTHR30336">
    <property type="entry name" value="INNER MEMBRANE PROTEIN, PROBABLE PERMEASE"/>
    <property type="match status" value="1"/>
</dbReference>
<dbReference type="Gene3D" id="3.40.50.620">
    <property type="entry name" value="HUPs"/>
    <property type="match status" value="1"/>
</dbReference>
<dbReference type="GO" id="GO:0005886">
    <property type="term" value="C:plasma membrane"/>
    <property type="evidence" value="ECO:0007669"/>
    <property type="project" value="TreeGrafter"/>
</dbReference>
<evidence type="ECO:0000259" key="2">
    <source>
        <dbReference type="Pfam" id="PF02698"/>
    </source>
</evidence>
<dbReference type="InterPro" id="IPR003848">
    <property type="entry name" value="DUF218"/>
</dbReference>